<dbReference type="InterPro" id="IPR010699">
    <property type="entry name" value="DUF1275"/>
</dbReference>
<accession>A0A1G8IA69</accession>
<gene>
    <name evidence="1" type="ORF">SAMN05444695_105210</name>
</gene>
<dbReference type="OrthoDB" id="3544269at2"/>
<dbReference type="Pfam" id="PF06912">
    <property type="entry name" value="DUF1275"/>
    <property type="match status" value="1"/>
</dbReference>
<dbReference type="EMBL" id="FNDN01000005">
    <property type="protein sequence ID" value="SDI15747.1"/>
    <property type="molecule type" value="Genomic_DNA"/>
</dbReference>
<protein>
    <submittedName>
        <fullName evidence="1">Uncharacterized membrane protein YoaK, UPF0700 family</fullName>
    </submittedName>
</protein>
<proteinExistence type="predicted"/>
<dbReference type="PANTHER" id="PTHR37314:SF4">
    <property type="entry name" value="UPF0700 TRANSMEMBRANE PROTEIN YOAK"/>
    <property type="match status" value="1"/>
</dbReference>
<sequence>MDRSRRTVVLAVVLSTLAGFVDAIGFITVGGFFVSFMSGNLTRFSVSVAEGVWSSVATAGAIIGTFVVGVVLGALVGHFAGPDRRTRKTAVLATVTGFLVLGAVAGSVDLTVIAVGAMILAMGIENAVFQRDGEVTIGLTYMTGALVKMGQRIAGALVGGPRWTWLRYFALWAGLAIGAVAGALTYRAAGLGSLWIAALLAAGTTVYTWQFLTRPAHP</sequence>
<dbReference type="PANTHER" id="PTHR37314">
    <property type="entry name" value="SLR0142 PROTEIN"/>
    <property type="match status" value="1"/>
</dbReference>
<name>A0A1G8IA69_9NOCA</name>
<dbReference type="AlphaFoldDB" id="A0A1G8IA69"/>
<evidence type="ECO:0000313" key="2">
    <source>
        <dbReference type="Proteomes" id="UP000183263"/>
    </source>
</evidence>
<dbReference type="Proteomes" id="UP000183263">
    <property type="component" value="Unassembled WGS sequence"/>
</dbReference>
<dbReference type="RefSeq" id="WP_072737372.1">
    <property type="nucleotide sequence ID" value="NZ_CP048813.1"/>
</dbReference>
<keyword evidence="2" id="KW-1185">Reference proteome</keyword>
<organism evidence="1 2">
    <name type="scientific">Rhodococcus triatomae</name>
    <dbReference type="NCBI Taxonomy" id="300028"/>
    <lineage>
        <taxon>Bacteria</taxon>
        <taxon>Bacillati</taxon>
        <taxon>Actinomycetota</taxon>
        <taxon>Actinomycetes</taxon>
        <taxon>Mycobacteriales</taxon>
        <taxon>Nocardiaceae</taxon>
        <taxon>Rhodococcus</taxon>
    </lineage>
</organism>
<evidence type="ECO:0000313" key="1">
    <source>
        <dbReference type="EMBL" id="SDI15747.1"/>
    </source>
</evidence>
<reference evidence="1 2" key="1">
    <citation type="submission" date="2016-10" db="EMBL/GenBank/DDBJ databases">
        <authorList>
            <person name="de Groot N.N."/>
        </authorList>
    </citation>
    <scope>NUCLEOTIDE SEQUENCE [LARGE SCALE GENOMIC DNA]</scope>
    <source>
        <strain evidence="1 2">DSM 44892</strain>
    </source>
</reference>